<name>A0A3M6WA21_HORWE</name>
<sequence length="404" mass="44713">MRHTLIILIKIDLVQSHTLAKQYTSSSLATMAGIRNNPHGLRSTVIFLSILLAIAYVAWHSLPVGENSTGQLLQSFSKNYSPILFNESLPSNQDPRVDDDVGDALHLQERAFLDGLKLKNLYNKYKKKGKELRCVLEGTKATTTPWTDYGALETWGWQPTQDERPGDYSHVQKQCTGVDLGDLSAGTSIMWAHSKTTEQTTNGKQVIYHATNAEYTNVFFPAAGVILANVNYGPSYTTSHGQGAENPWPEGAPLPKIKQWSDIVALTWLHLTTTDGSHQTPTNLRWLFRRIIRNDDTQNVIGYVCKQKKVGQARPKGATGPPWQAPVWPGLVVRPEESGGEGEFFNALLATPNANGVVWLLAQHREQLGWKTVKSIRVWSDLPSSVVYSPSMLLEIGDVEGGAE</sequence>
<gene>
    <name evidence="2" type="ORF">D0869_11725</name>
</gene>
<keyword evidence="1" id="KW-0812">Transmembrane</keyword>
<accession>A0A3M6WA21</accession>
<dbReference type="Proteomes" id="UP000281245">
    <property type="component" value="Unassembled WGS sequence"/>
</dbReference>
<comment type="caution">
    <text evidence="2">The sequence shown here is derived from an EMBL/GenBank/DDBJ whole genome shotgun (WGS) entry which is preliminary data.</text>
</comment>
<feature type="transmembrane region" description="Helical" evidence="1">
    <location>
        <begin position="40"/>
        <end position="59"/>
    </location>
</feature>
<proteinExistence type="predicted"/>
<keyword evidence="1" id="KW-1133">Transmembrane helix</keyword>
<keyword evidence="1" id="KW-0472">Membrane</keyword>
<evidence type="ECO:0000313" key="3">
    <source>
        <dbReference type="Proteomes" id="UP000281245"/>
    </source>
</evidence>
<organism evidence="2 3">
    <name type="scientific">Hortaea werneckii</name>
    <name type="common">Black yeast</name>
    <name type="synonym">Cladosporium werneckii</name>
    <dbReference type="NCBI Taxonomy" id="91943"/>
    <lineage>
        <taxon>Eukaryota</taxon>
        <taxon>Fungi</taxon>
        <taxon>Dikarya</taxon>
        <taxon>Ascomycota</taxon>
        <taxon>Pezizomycotina</taxon>
        <taxon>Dothideomycetes</taxon>
        <taxon>Dothideomycetidae</taxon>
        <taxon>Mycosphaerellales</taxon>
        <taxon>Teratosphaeriaceae</taxon>
        <taxon>Hortaea</taxon>
    </lineage>
</organism>
<reference evidence="2 3" key="1">
    <citation type="journal article" date="2018" name="BMC Genomics">
        <title>Genomic evidence for intraspecific hybridization in a clonal and extremely halotolerant yeast.</title>
        <authorList>
            <person name="Gostincar C."/>
            <person name="Stajich J.E."/>
            <person name="Zupancic J."/>
            <person name="Zalar P."/>
            <person name="Gunde-Cimerman N."/>
        </authorList>
    </citation>
    <scope>NUCLEOTIDE SEQUENCE [LARGE SCALE GENOMIC DNA]</scope>
    <source>
        <strain evidence="2 3">EXF-6656</strain>
    </source>
</reference>
<dbReference type="OrthoDB" id="5337308at2759"/>
<dbReference type="EMBL" id="QWIJ01001317">
    <property type="protein sequence ID" value="RMX75329.1"/>
    <property type="molecule type" value="Genomic_DNA"/>
</dbReference>
<evidence type="ECO:0000256" key="1">
    <source>
        <dbReference type="SAM" id="Phobius"/>
    </source>
</evidence>
<protein>
    <submittedName>
        <fullName evidence="2">Uncharacterized protein</fullName>
    </submittedName>
</protein>
<evidence type="ECO:0000313" key="2">
    <source>
        <dbReference type="EMBL" id="RMX75329.1"/>
    </source>
</evidence>
<dbReference type="AlphaFoldDB" id="A0A3M6WA21"/>